<comment type="subcellular location">
    <subcellularLocation>
        <location evidence="1">Secreted</location>
    </subcellularLocation>
</comment>
<dbReference type="InterPro" id="IPR051041">
    <property type="entry name" value="FMRFamide-related_np"/>
</dbReference>
<gene>
    <name evidence="7" type="primary">WBGene00114480</name>
</gene>
<organism evidence="7 8">
    <name type="scientific">Pristionchus pacificus</name>
    <name type="common">Parasitic nematode worm</name>
    <dbReference type="NCBI Taxonomy" id="54126"/>
    <lineage>
        <taxon>Eukaryota</taxon>
        <taxon>Metazoa</taxon>
        <taxon>Ecdysozoa</taxon>
        <taxon>Nematoda</taxon>
        <taxon>Chromadorea</taxon>
        <taxon>Rhabditida</taxon>
        <taxon>Rhabditina</taxon>
        <taxon>Diplogasteromorpha</taxon>
        <taxon>Diplogasteroidea</taxon>
        <taxon>Neodiplogasteridae</taxon>
        <taxon>Pristionchus</taxon>
    </lineage>
</organism>
<sequence length="209" mass="24549">MRYSTDTGWYRPRCLSPSFSPLVQSYSSHHLNQASFIPCFFLPLQPQEIEWILLDYDRRLRRKTYLESDLQILFTGLDDAESLMIENMYPSYEDYHLQDKRDSMPGVLRFGKRAQAFVRFGKRLSPIEKKEMPGVLRFGKRNEKKSVPVEWAREKRIERKGASILALLRKVGREYGVLRFGKRSVGMDSDMETLIFKKSVPGVLRFGRK</sequence>
<dbReference type="Proteomes" id="UP000005239">
    <property type="component" value="Unassembled WGS sequence"/>
</dbReference>
<dbReference type="OrthoDB" id="5773473at2759"/>
<evidence type="ECO:0000256" key="3">
    <source>
        <dbReference type="ARBA" id="ARBA00022525"/>
    </source>
</evidence>
<dbReference type="PANTHER" id="PTHR20986:SF24">
    <property type="entry name" value="FMRFAMIDE-LIKE NEUROPEPTIDES 1"/>
    <property type="match status" value="1"/>
</dbReference>
<dbReference type="PANTHER" id="PTHR20986">
    <property type="entry name" value="FMRFAMIDE-RELATED PEPTIDES"/>
    <property type="match status" value="1"/>
</dbReference>
<keyword evidence="3" id="KW-0964">Secreted</keyword>
<evidence type="ECO:0000256" key="1">
    <source>
        <dbReference type="ARBA" id="ARBA00004613"/>
    </source>
</evidence>
<protein>
    <submittedName>
        <fullName evidence="7">Flp-18</fullName>
    </submittedName>
</protein>
<proteinExistence type="inferred from homology"/>
<evidence type="ECO:0000256" key="5">
    <source>
        <dbReference type="ARBA" id="ARBA00022815"/>
    </source>
</evidence>
<dbReference type="EnsemblMetazoa" id="PPA24926.1">
    <property type="protein sequence ID" value="PPA24926.1"/>
    <property type="gene ID" value="WBGene00114480"/>
</dbReference>
<dbReference type="GO" id="GO:0007218">
    <property type="term" value="P:neuropeptide signaling pathway"/>
    <property type="evidence" value="ECO:0007669"/>
    <property type="project" value="UniProtKB-KW"/>
</dbReference>
<accession>A0A2A6CFM5</accession>
<reference evidence="8" key="1">
    <citation type="journal article" date="2008" name="Nat. Genet.">
        <title>The Pristionchus pacificus genome provides a unique perspective on nematode lifestyle and parasitism.</title>
        <authorList>
            <person name="Dieterich C."/>
            <person name="Clifton S.W."/>
            <person name="Schuster L.N."/>
            <person name="Chinwalla A."/>
            <person name="Delehaunty K."/>
            <person name="Dinkelacker I."/>
            <person name="Fulton L."/>
            <person name="Fulton R."/>
            <person name="Godfrey J."/>
            <person name="Minx P."/>
            <person name="Mitreva M."/>
            <person name="Roeseler W."/>
            <person name="Tian H."/>
            <person name="Witte H."/>
            <person name="Yang S.P."/>
            <person name="Wilson R.K."/>
            <person name="Sommer R.J."/>
        </authorList>
    </citation>
    <scope>NUCLEOTIDE SEQUENCE [LARGE SCALE GENOMIC DNA]</scope>
    <source>
        <strain evidence="8">PS312</strain>
    </source>
</reference>
<keyword evidence="4" id="KW-0165">Cleavage on pair of basic residues</keyword>
<keyword evidence="5" id="KW-0027">Amidation</keyword>
<evidence type="ECO:0000313" key="8">
    <source>
        <dbReference type="Proteomes" id="UP000005239"/>
    </source>
</evidence>
<evidence type="ECO:0000256" key="2">
    <source>
        <dbReference type="ARBA" id="ARBA00006356"/>
    </source>
</evidence>
<accession>A0A8R1UF38</accession>
<keyword evidence="6" id="KW-0527">Neuropeptide</keyword>
<comment type="similarity">
    <text evidence="2">Belongs to the FARP (FMRFamide related peptide) family.</text>
</comment>
<evidence type="ECO:0000256" key="6">
    <source>
        <dbReference type="ARBA" id="ARBA00023320"/>
    </source>
</evidence>
<keyword evidence="8" id="KW-1185">Reference proteome</keyword>
<dbReference type="AlphaFoldDB" id="A0A2A6CFM5"/>
<name>A0A2A6CFM5_PRIPA</name>
<evidence type="ECO:0000313" key="7">
    <source>
        <dbReference type="EnsemblMetazoa" id="PPA24926.1"/>
    </source>
</evidence>
<evidence type="ECO:0000256" key="4">
    <source>
        <dbReference type="ARBA" id="ARBA00022685"/>
    </source>
</evidence>
<dbReference type="GO" id="GO:0005576">
    <property type="term" value="C:extracellular region"/>
    <property type="evidence" value="ECO:0007669"/>
    <property type="project" value="UniProtKB-SubCell"/>
</dbReference>
<reference evidence="7" key="2">
    <citation type="submission" date="2022-06" db="UniProtKB">
        <authorList>
            <consortium name="EnsemblMetazoa"/>
        </authorList>
    </citation>
    <scope>IDENTIFICATION</scope>
    <source>
        <strain evidence="7">PS312</strain>
    </source>
</reference>